<name>A0A2M7R6Q8_9BACT</name>
<comment type="similarity">
    <text evidence="1">Belongs to the CapA family.</text>
</comment>
<dbReference type="Proteomes" id="UP000230767">
    <property type="component" value="Unassembled WGS sequence"/>
</dbReference>
<dbReference type="EMBL" id="PFLW01000034">
    <property type="protein sequence ID" value="PIY89334.1"/>
    <property type="molecule type" value="Genomic_DNA"/>
</dbReference>
<comment type="caution">
    <text evidence="3">The sequence shown here is derived from an EMBL/GenBank/DDBJ whole genome shotgun (WGS) entry which is preliminary data.</text>
</comment>
<dbReference type="Pfam" id="PF09587">
    <property type="entry name" value="PGA_cap"/>
    <property type="match status" value="1"/>
</dbReference>
<dbReference type="PANTHER" id="PTHR33393:SF11">
    <property type="entry name" value="POLYGLUTAMINE SYNTHESIS ACCESSORY PROTEIN RV0574C-RELATED"/>
    <property type="match status" value="1"/>
</dbReference>
<evidence type="ECO:0000313" key="4">
    <source>
        <dbReference type="Proteomes" id="UP000230767"/>
    </source>
</evidence>
<dbReference type="SUPFAM" id="SSF56300">
    <property type="entry name" value="Metallo-dependent phosphatases"/>
    <property type="match status" value="1"/>
</dbReference>
<evidence type="ECO:0000256" key="1">
    <source>
        <dbReference type="ARBA" id="ARBA00005662"/>
    </source>
</evidence>
<evidence type="ECO:0000313" key="3">
    <source>
        <dbReference type="EMBL" id="PIY89334.1"/>
    </source>
</evidence>
<dbReference type="PANTHER" id="PTHR33393">
    <property type="entry name" value="POLYGLUTAMINE SYNTHESIS ACCESSORY PROTEIN RV0574C-RELATED"/>
    <property type="match status" value="1"/>
</dbReference>
<dbReference type="AlphaFoldDB" id="A0A2M7R6Q8"/>
<sequence>GGFDEKEAYSPLIKEINGTKIGFLAYTNLGPEAWEATEGKSGIAWIDEKNLEKIKKGIEAAKQKSDVLIVSLHSGEEYAANPTSFQTSFARFAIDTGADLVVGHHPHVVQKIERYKDGWIAYSLGNFVFDQNFSANTMEGSNLKITIKNKKIESIFPQKIKISDSFQPILSKIIN</sequence>
<protein>
    <recommendedName>
        <fullName evidence="2">Capsule synthesis protein CapA domain-containing protein</fullName>
    </recommendedName>
</protein>
<dbReference type="InterPro" id="IPR029052">
    <property type="entry name" value="Metallo-depent_PP-like"/>
</dbReference>
<reference evidence="4" key="1">
    <citation type="submission" date="2017-09" db="EMBL/GenBank/DDBJ databases">
        <title>Depth-based differentiation of microbial function through sediment-hosted aquifers and enrichment of novel symbionts in the deep terrestrial subsurface.</title>
        <authorList>
            <person name="Probst A.J."/>
            <person name="Ladd B."/>
            <person name="Jarett J.K."/>
            <person name="Geller-Mcgrath D.E."/>
            <person name="Sieber C.M.K."/>
            <person name="Emerson J.B."/>
            <person name="Anantharaman K."/>
            <person name="Thomas B.C."/>
            <person name="Malmstrom R."/>
            <person name="Stieglmeier M."/>
            <person name="Klingl A."/>
            <person name="Woyke T."/>
            <person name="Ryan C.M."/>
            <person name="Banfield J.F."/>
        </authorList>
    </citation>
    <scope>NUCLEOTIDE SEQUENCE [LARGE SCALE GENOMIC DNA]</scope>
</reference>
<dbReference type="InterPro" id="IPR019079">
    <property type="entry name" value="Capsule_synth_CapA"/>
</dbReference>
<evidence type="ECO:0000259" key="2">
    <source>
        <dbReference type="SMART" id="SM00854"/>
    </source>
</evidence>
<feature type="domain" description="Capsule synthesis protein CapA" evidence="2">
    <location>
        <begin position="1"/>
        <end position="131"/>
    </location>
</feature>
<feature type="non-terminal residue" evidence="3">
    <location>
        <position position="1"/>
    </location>
</feature>
<dbReference type="InterPro" id="IPR052169">
    <property type="entry name" value="CW_Biosynth-Accessory"/>
</dbReference>
<proteinExistence type="inferred from homology"/>
<organism evidence="3 4">
    <name type="scientific">Candidatus Nealsonbacteria bacterium CG_4_10_14_0_8_um_filter_37_14</name>
    <dbReference type="NCBI Taxonomy" id="1974684"/>
    <lineage>
        <taxon>Bacteria</taxon>
        <taxon>Candidatus Nealsoniibacteriota</taxon>
    </lineage>
</organism>
<gene>
    <name evidence="3" type="ORF">COY73_01180</name>
</gene>
<dbReference type="SMART" id="SM00854">
    <property type="entry name" value="PGA_cap"/>
    <property type="match status" value="1"/>
</dbReference>
<dbReference type="Gene3D" id="3.60.21.10">
    <property type="match status" value="1"/>
</dbReference>
<accession>A0A2M7R6Q8</accession>